<organism evidence="3 4">
    <name type="scientific">Mycolicibacterium aurum</name>
    <name type="common">Mycobacterium aurum</name>
    <dbReference type="NCBI Taxonomy" id="1791"/>
    <lineage>
        <taxon>Bacteria</taxon>
        <taxon>Bacillati</taxon>
        <taxon>Actinomycetota</taxon>
        <taxon>Actinomycetes</taxon>
        <taxon>Mycobacteriales</taxon>
        <taxon>Mycobacteriaceae</taxon>
        <taxon>Mycolicibacterium</taxon>
    </lineage>
</organism>
<dbReference type="AlphaFoldDB" id="A0A448IMU5"/>
<sequence length="136" mass="14618">MTPQERVGLLQDKVAFITGAARGQGRAHAVRFAEEGADVIAVDLCEQIDSVAYPMSTPEDLDETVRLVEKTGRRIVAERGDVRDRERLQQIVAKGLDEFGHIDFVIANAGILPAAGAQGREISAFTDAIAVMLSGV</sequence>
<dbReference type="EMBL" id="LR134356">
    <property type="protein sequence ID" value="VEG53741.1"/>
    <property type="molecule type" value="Genomic_DNA"/>
</dbReference>
<keyword evidence="2 3" id="KW-0560">Oxidoreductase</keyword>
<dbReference type="EC" id="1.1.1.-" evidence="3"/>
<name>A0A448IMU5_MYCAU</name>
<dbReference type="PRINTS" id="PR00081">
    <property type="entry name" value="GDHRDH"/>
</dbReference>
<evidence type="ECO:0000256" key="1">
    <source>
        <dbReference type="ARBA" id="ARBA00006484"/>
    </source>
</evidence>
<dbReference type="STRING" id="1791.GCA_001049355_00632"/>
<evidence type="ECO:0000256" key="2">
    <source>
        <dbReference type="ARBA" id="ARBA00023002"/>
    </source>
</evidence>
<keyword evidence="4" id="KW-1185">Reference proteome</keyword>
<dbReference type="PANTHER" id="PTHR45024">
    <property type="entry name" value="DEHYDROGENASES, SHORT CHAIN"/>
    <property type="match status" value="1"/>
</dbReference>
<dbReference type="InterPro" id="IPR002347">
    <property type="entry name" value="SDR_fam"/>
</dbReference>
<dbReference type="KEGG" id="mauu:NCTC10437_02111"/>
<evidence type="ECO:0000313" key="4">
    <source>
        <dbReference type="Proteomes" id="UP000279306"/>
    </source>
</evidence>
<dbReference type="Pfam" id="PF00106">
    <property type="entry name" value="adh_short"/>
    <property type="match status" value="1"/>
</dbReference>
<comment type="similarity">
    <text evidence="1">Belongs to the short-chain dehydrogenases/reductases (SDR) family.</text>
</comment>
<dbReference type="GO" id="GO:0016491">
    <property type="term" value="F:oxidoreductase activity"/>
    <property type="evidence" value="ECO:0007669"/>
    <property type="project" value="UniProtKB-KW"/>
</dbReference>
<evidence type="ECO:0000313" key="3">
    <source>
        <dbReference type="EMBL" id="VEG53741.1"/>
    </source>
</evidence>
<dbReference type="PANTHER" id="PTHR45024:SF2">
    <property type="entry name" value="SCP2 DOMAIN-CONTAINING PROTEIN"/>
    <property type="match status" value="1"/>
</dbReference>
<reference evidence="3 4" key="1">
    <citation type="submission" date="2018-12" db="EMBL/GenBank/DDBJ databases">
        <authorList>
            <consortium name="Pathogen Informatics"/>
        </authorList>
    </citation>
    <scope>NUCLEOTIDE SEQUENCE [LARGE SCALE GENOMIC DNA]</scope>
    <source>
        <strain evidence="3 4">NCTC10437</strain>
    </source>
</reference>
<dbReference type="Proteomes" id="UP000279306">
    <property type="component" value="Chromosome"/>
</dbReference>
<dbReference type="InterPro" id="IPR036291">
    <property type="entry name" value="NAD(P)-bd_dom_sf"/>
</dbReference>
<dbReference type="SUPFAM" id="SSF51735">
    <property type="entry name" value="NAD(P)-binding Rossmann-fold domains"/>
    <property type="match status" value="1"/>
</dbReference>
<accession>A0A448IMU5</accession>
<dbReference type="Gene3D" id="3.40.50.720">
    <property type="entry name" value="NAD(P)-binding Rossmann-like Domain"/>
    <property type="match status" value="1"/>
</dbReference>
<gene>
    <name evidence="3" type="ORF">NCTC10437_02111</name>
</gene>
<dbReference type="InterPro" id="IPR051687">
    <property type="entry name" value="Peroxisomal_Beta-Oxidation"/>
</dbReference>
<proteinExistence type="inferred from homology"/>
<protein>
    <submittedName>
        <fullName evidence="3">Short-chain dehydrogenase/reductase SDR</fullName>
        <ecNumber evidence="3">1.1.1.-</ecNumber>
    </submittedName>
</protein>